<dbReference type="Pfam" id="PF20237">
    <property type="entry name" value="DUF6594"/>
    <property type="match status" value="1"/>
</dbReference>
<keyword evidence="1" id="KW-0472">Membrane</keyword>
<dbReference type="OrthoDB" id="2893324at2759"/>
<dbReference type="PANTHER" id="PTHR34502:SF4">
    <property type="entry name" value="DUF6594 DOMAIN-CONTAINING PROTEIN"/>
    <property type="match status" value="1"/>
</dbReference>
<evidence type="ECO:0000259" key="2">
    <source>
        <dbReference type="Pfam" id="PF20237"/>
    </source>
</evidence>
<dbReference type="Gene3D" id="3.40.50.450">
    <property type="match status" value="1"/>
</dbReference>
<dbReference type="Proteomes" id="UP000235672">
    <property type="component" value="Unassembled WGS sequence"/>
</dbReference>
<feature type="transmembrane region" description="Helical" evidence="1">
    <location>
        <begin position="818"/>
        <end position="836"/>
    </location>
</feature>
<gene>
    <name evidence="3" type="ORF">NA56DRAFT_638833</name>
</gene>
<dbReference type="PANTHER" id="PTHR34502">
    <property type="entry name" value="DUF6594 DOMAIN-CONTAINING PROTEIN-RELATED"/>
    <property type="match status" value="1"/>
</dbReference>
<feature type="transmembrane region" description="Helical" evidence="1">
    <location>
        <begin position="843"/>
        <end position="861"/>
    </location>
</feature>
<accession>A0A2J6PFB3</accession>
<keyword evidence="1" id="KW-0812">Transmembrane</keyword>
<feature type="transmembrane region" description="Helical" evidence="1">
    <location>
        <begin position="776"/>
        <end position="798"/>
    </location>
</feature>
<evidence type="ECO:0000313" key="3">
    <source>
        <dbReference type="EMBL" id="PMD12669.1"/>
    </source>
</evidence>
<feature type="domain" description="DUF6594" evidence="2">
    <location>
        <begin position="660"/>
        <end position="855"/>
    </location>
</feature>
<sequence length="862" mass="98299">MSTTRSRTHPNFREVMAPHPFTKGKNGIVFLSGAIDSFPVSWQRTMTAALSHLDVIILNPIREDWDSEWKEDLSFKPWVEQTKWELDGLEAADVIAIYFAPRSPQARTLMELGLWARSSKCVVGCSEGYPKKAEVRLICDKYGIEYVTSIEELVAAVKRKLDAQISHSARGDTAKELQETKSMMNSIQKSKEHPSLRETNIRNLTGNTSEKRENTIINTYNIFQRSEDTGSAQGPENFPSQRRSIYSSQASTVFGTLSRRGNTINQFANQDSILLTEIKGREEERLQRGQRSLDLEAGNFSLEAPGDAAQHGSHDGSGASSIFVLDNDPTAEKKWKPGVLAGYPMSASFIVLDKDRGTALFKRFDEPSMRNLLYLQSRVACLAAKQEKFDKEDFASDNESITRRLNGLELRLQARLDEVPDPPATFIFGGYHQEWRRRVASAIDGMNKYKEPIALFHTRLDDLEGCISSRIQSPTNSMRENLDLLACNIEIFERSKGKDREREHNIDIYPRLDVRRDLPFRRRLGNLIFYIARILDVLPGPLLLDLLNYVFADAATQPAIASLTLEDILSQPLDDRRPDLDPPSLLTEIDHILTSLEVIFQDALKEYLRDKLVPDAPYFAAKSWEDFEMFSRSYELMPKRQQEWEEEHPDKPWPFAKMSEKWVEKMEERWELAMEMKQALKEYHEALLLQENLFKLAKPAERTRKVVWKWYLTSYSNIEQFWGNSLVDLVGEDIVALRTAGEEDTVSKILSRYFAYFFLDKGISTRRVQFTSEKRISRVVTGVNMGAAIVSLVAAVWVLSKVNDYKIDKSVKVSKQELGWLTGFIVGFALWVGFMTRLPRKDVFGAIAVYAAVLVVFVGTGA</sequence>
<keyword evidence="1" id="KW-1133">Transmembrane helix</keyword>
<organism evidence="3 4">
    <name type="scientific">Hyaloscypha hepaticicola</name>
    <dbReference type="NCBI Taxonomy" id="2082293"/>
    <lineage>
        <taxon>Eukaryota</taxon>
        <taxon>Fungi</taxon>
        <taxon>Dikarya</taxon>
        <taxon>Ascomycota</taxon>
        <taxon>Pezizomycotina</taxon>
        <taxon>Leotiomycetes</taxon>
        <taxon>Helotiales</taxon>
        <taxon>Hyaloscyphaceae</taxon>
        <taxon>Hyaloscypha</taxon>
    </lineage>
</organism>
<dbReference type="InterPro" id="IPR046529">
    <property type="entry name" value="DUF6594"/>
</dbReference>
<evidence type="ECO:0000256" key="1">
    <source>
        <dbReference type="SAM" id="Phobius"/>
    </source>
</evidence>
<dbReference type="Pfam" id="PF15891">
    <property type="entry name" value="Nuc_deoxyri_tr2"/>
    <property type="match status" value="1"/>
</dbReference>
<keyword evidence="4" id="KW-1185">Reference proteome</keyword>
<name>A0A2J6PFB3_9HELO</name>
<proteinExistence type="predicted"/>
<evidence type="ECO:0000313" key="4">
    <source>
        <dbReference type="Proteomes" id="UP000235672"/>
    </source>
</evidence>
<reference evidence="3 4" key="1">
    <citation type="submission" date="2016-05" db="EMBL/GenBank/DDBJ databases">
        <title>A degradative enzymes factory behind the ericoid mycorrhizal symbiosis.</title>
        <authorList>
            <consortium name="DOE Joint Genome Institute"/>
            <person name="Martino E."/>
            <person name="Morin E."/>
            <person name="Grelet G."/>
            <person name="Kuo A."/>
            <person name="Kohler A."/>
            <person name="Daghino S."/>
            <person name="Barry K."/>
            <person name="Choi C."/>
            <person name="Cichocki N."/>
            <person name="Clum A."/>
            <person name="Copeland A."/>
            <person name="Hainaut M."/>
            <person name="Haridas S."/>
            <person name="Labutti K."/>
            <person name="Lindquist E."/>
            <person name="Lipzen A."/>
            <person name="Khouja H.-R."/>
            <person name="Murat C."/>
            <person name="Ohm R."/>
            <person name="Olson A."/>
            <person name="Spatafora J."/>
            <person name="Veneault-Fourrey C."/>
            <person name="Henrissat B."/>
            <person name="Grigoriev I."/>
            <person name="Martin F."/>
            <person name="Perotto S."/>
        </authorList>
    </citation>
    <scope>NUCLEOTIDE SEQUENCE [LARGE SCALE GENOMIC DNA]</scope>
    <source>
        <strain evidence="3 4">UAMH 7357</strain>
    </source>
</reference>
<protein>
    <recommendedName>
        <fullName evidence="2">DUF6594 domain-containing protein</fullName>
    </recommendedName>
</protein>
<dbReference type="EMBL" id="KZ613545">
    <property type="protein sequence ID" value="PMD12669.1"/>
    <property type="molecule type" value="Genomic_DNA"/>
</dbReference>
<dbReference type="InterPro" id="IPR039470">
    <property type="entry name" value="Nuc_deoxyri_tr2"/>
</dbReference>
<dbReference type="AlphaFoldDB" id="A0A2J6PFB3"/>